<proteinExistence type="predicted"/>
<gene>
    <name evidence="1" type="ORF">N7456_002739</name>
</gene>
<evidence type="ECO:0000313" key="1">
    <source>
        <dbReference type="EMBL" id="KAJ5114205.1"/>
    </source>
</evidence>
<reference evidence="1" key="1">
    <citation type="submission" date="2022-11" db="EMBL/GenBank/DDBJ databases">
        <authorList>
            <person name="Petersen C."/>
        </authorList>
    </citation>
    <scope>NUCLEOTIDE SEQUENCE</scope>
    <source>
        <strain evidence="1">IBT 30069</strain>
    </source>
</reference>
<name>A0A9W9G8N6_9EURO</name>
<dbReference type="Proteomes" id="UP001149165">
    <property type="component" value="Unassembled WGS sequence"/>
</dbReference>
<dbReference type="AlphaFoldDB" id="A0A9W9G8N6"/>
<evidence type="ECO:0000313" key="2">
    <source>
        <dbReference type="Proteomes" id="UP001149165"/>
    </source>
</evidence>
<accession>A0A9W9G8N6</accession>
<dbReference type="EMBL" id="JAPQKH010000002">
    <property type="protein sequence ID" value="KAJ5114205.1"/>
    <property type="molecule type" value="Genomic_DNA"/>
</dbReference>
<protein>
    <submittedName>
        <fullName evidence="1">Uncharacterized protein</fullName>
    </submittedName>
</protein>
<comment type="caution">
    <text evidence="1">The sequence shown here is derived from an EMBL/GenBank/DDBJ whole genome shotgun (WGS) entry which is preliminary data.</text>
</comment>
<reference evidence="1" key="2">
    <citation type="journal article" date="2023" name="IMA Fungus">
        <title>Comparative genomic study of the Penicillium genus elucidates a diverse pangenome and 15 lateral gene transfer events.</title>
        <authorList>
            <person name="Petersen C."/>
            <person name="Sorensen T."/>
            <person name="Nielsen M.R."/>
            <person name="Sondergaard T.E."/>
            <person name="Sorensen J.L."/>
            <person name="Fitzpatrick D.A."/>
            <person name="Frisvad J.C."/>
            <person name="Nielsen K.L."/>
        </authorList>
    </citation>
    <scope>NUCLEOTIDE SEQUENCE</scope>
    <source>
        <strain evidence="1">IBT 30069</strain>
    </source>
</reference>
<sequence length="69" mass="7456">MVALADELMPGVSRCGAEQIIHVGSESFLICFGVYSGAVDSQLEEVMAWACGLVSYLWGNDDHGWHALI</sequence>
<keyword evidence="2" id="KW-1185">Reference proteome</keyword>
<organism evidence="1 2">
    <name type="scientific">Penicillium angulare</name>
    <dbReference type="NCBI Taxonomy" id="116970"/>
    <lineage>
        <taxon>Eukaryota</taxon>
        <taxon>Fungi</taxon>
        <taxon>Dikarya</taxon>
        <taxon>Ascomycota</taxon>
        <taxon>Pezizomycotina</taxon>
        <taxon>Eurotiomycetes</taxon>
        <taxon>Eurotiomycetidae</taxon>
        <taxon>Eurotiales</taxon>
        <taxon>Aspergillaceae</taxon>
        <taxon>Penicillium</taxon>
    </lineage>
</organism>